<dbReference type="AlphaFoldDB" id="A0A559MDR7"/>
<dbReference type="Proteomes" id="UP000315522">
    <property type="component" value="Unassembled WGS sequence"/>
</dbReference>
<proteinExistence type="predicted"/>
<dbReference type="GO" id="GO:0016787">
    <property type="term" value="F:hydrolase activity"/>
    <property type="evidence" value="ECO:0007669"/>
    <property type="project" value="UniProtKB-KW"/>
</dbReference>
<evidence type="ECO:0000259" key="2">
    <source>
        <dbReference type="Pfam" id="PF05089"/>
    </source>
</evidence>
<feature type="domain" description="Alpha-N-acetylglucosaminidase tim-barrel" evidence="2">
    <location>
        <begin position="145"/>
        <end position="355"/>
    </location>
</feature>
<evidence type="ECO:0000313" key="5">
    <source>
        <dbReference type="EMBL" id="TVY91118.1"/>
    </source>
</evidence>
<dbReference type="Gene3D" id="1.20.120.670">
    <property type="entry name" value="N-acetyl-b-d-glucoasminidase"/>
    <property type="match status" value="1"/>
</dbReference>
<keyword evidence="6" id="KW-1185">Reference proteome</keyword>
<dbReference type="Gene3D" id="3.20.20.80">
    <property type="entry name" value="Glycosidases"/>
    <property type="match status" value="1"/>
</dbReference>
<dbReference type="Pfam" id="PF12971">
    <property type="entry name" value="NAGLU_N"/>
    <property type="match status" value="1"/>
</dbReference>
<dbReference type="Pfam" id="PF05089">
    <property type="entry name" value="NAGLU"/>
    <property type="match status" value="1"/>
</dbReference>
<dbReference type="PANTHER" id="PTHR12872">
    <property type="entry name" value="ALPHA-N-ACETYLGLUCOSAMINIDASE"/>
    <property type="match status" value="1"/>
</dbReference>
<sequence>MLFLTGPGGASLVPKIVAEAPFFLTSHSSIGKEIMQFSVCLVWLMTAIVAVRTQSVQGILDLVERRLPGHADGLEFRLTGNETFPISTAIRAINDEYTISSTPDGKILVEGNSVIALASGRLDTGPSDLPPLDQPISGSSIVPWRYHFNTVVIVTFSYTSAFWAWEDWELELDWLALRGVNLPLAWVGQEKILVEAFRELGLNDAEINTYLSGPAFQAWNRFGNIQGSWGGDLPMEWIDDQFELQKNITKRMVDLGMTPVLPCFTGFVPMAITRVLPNATVVNGSAWNGFSTQYTNVTFLEPVDPAFEKLQISFISKQAEALGNITHFYTLDQYNENDPFSNSTDYLRGVSNNTMKILDLYSESQPQWSNARVKSYYGKPWIWCQLHDYGGNMGLYGQILNVTINPIEALANASSGSLVGFGLTMEGQEGNEIMYDLLLDQAWSGSPINTEAYFYNWVTRRYSGNGPIPSDLYTAWDMMRTTVYNNTNTTTQAVTKSVFELSPNITAILGRTGHHATTVEYDPSTLTDAWHLMYSAATSNPSLWDNPAFQYDMVDVTRQVFSNNFNVVYGSLISAYKSPSGSTNSTNSTIATLSQNLTTLLNTLDSVLLTNPSFSLSTWINAARSQTDNTTLQSFYEYDARNQITLWGPNGEINDYASKSWGGLVGGYYVPRWEIFGQYLTEVPFGNYNATVLSQRLLDFEKGWQNGTSVQTRMGVQGSLKSLLGDVI</sequence>
<dbReference type="Gene3D" id="3.30.379.10">
    <property type="entry name" value="Chitobiase/beta-hexosaminidase domain 2-like"/>
    <property type="match status" value="1"/>
</dbReference>
<reference evidence="5 6" key="1">
    <citation type="submission" date="2018-05" db="EMBL/GenBank/DDBJ databases">
        <title>Genome sequencing and assembly of the regulated plant pathogen Lachnellula willkommii and related sister species for the development of diagnostic species identification markers.</title>
        <authorList>
            <person name="Giroux E."/>
            <person name="Bilodeau G."/>
        </authorList>
    </citation>
    <scope>NUCLEOTIDE SEQUENCE [LARGE SCALE GENOMIC DNA]</scope>
    <source>
        <strain evidence="5 6">CBS 172.35</strain>
    </source>
</reference>
<evidence type="ECO:0000313" key="6">
    <source>
        <dbReference type="Proteomes" id="UP000315522"/>
    </source>
</evidence>
<dbReference type="InterPro" id="IPR007781">
    <property type="entry name" value="NAGLU"/>
</dbReference>
<evidence type="ECO:0000259" key="4">
    <source>
        <dbReference type="Pfam" id="PF12972"/>
    </source>
</evidence>
<accession>A0A559MDR7</accession>
<keyword evidence="1" id="KW-0378">Hydrolase</keyword>
<dbReference type="Pfam" id="PF12972">
    <property type="entry name" value="NAGLU_C"/>
    <property type="match status" value="1"/>
</dbReference>
<protein>
    <submittedName>
        <fullName evidence="5">Alpha-N-acetylglucosaminidase</fullName>
    </submittedName>
</protein>
<name>A0A559MDR7_9HELO</name>
<dbReference type="EMBL" id="QGML01000641">
    <property type="protein sequence ID" value="TVY91118.1"/>
    <property type="molecule type" value="Genomic_DNA"/>
</dbReference>
<dbReference type="InterPro" id="IPR024733">
    <property type="entry name" value="NAGLU_tim-barrel"/>
</dbReference>
<comment type="caution">
    <text evidence="5">The sequence shown here is derived from an EMBL/GenBank/DDBJ whole genome shotgun (WGS) entry which is preliminary data.</text>
</comment>
<gene>
    <name evidence="5" type="primary">NAGLU</name>
    <name evidence="5" type="ORF">LAWI1_G002727</name>
</gene>
<dbReference type="InterPro" id="IPR029018">
    <property type="entry name" value="Hex-like_dom2"/>
</dbReference>
<feature type="domain" description="Alpha-N-acetylglucosaminidase N-terminal" evidence="3">
    <location>
        <begin position="58"/>
        <end position="120"/>
    </location>
</feature>
<evidence type="ECO:0000256" key="1">
    <source>
        <dbReference type="ARBA" id="ARBA00022801"/>
    </source>
</evidence>
<dbReference type="InterPro" id="IPR024732">
    <property type="entry name" value="NAGLU_C"/>
</dbReference>
<feature type="domain" description="Alpha-N-acetylglucosaminidase C-terminal" evidence="4">
    <location>
        <begin position="453"/>
        <end position="712"/>
    </location>
</feature>
<evidence type="ECO:0000259" key="3">
    <source>
        <dbReference type="Pfam" id="PF12971"/>
    </source>
</evidence>
<organism evidence="5 6">
    <name type="scientific">Lachnellula willkommii</name>
    <dbReference type="NCBI Taxonomy" id="215461"/>
    <lineage>
        <taxon>Eukaryota</taxon>
        <taxon>Fungi</taxon>
        <taxon>Dikarya</taxon>
        <taxon>Ascomycota</taxon>
        <taxon>Pezizomycotina</taxon>
        <taxon>Leotiomycetes</taxon>
        <taxon>Helotiales</taxon>
        <taxon>Lachnaceae</taxon>
        <taxon>Lachnellula</taxon>
    </lineage>
</organism>
<dbReference type="InterPro" id="IPR024240">
    <property type="entry name" value="NAGLU_N"/>
</dbReference>
<dbReference type="PANTHER" id="PTHR12872:SF1">
    <property type="entry name" value="ALPHA-N-ACETYLGLUCOSAMINIDASE"/>
    <property type="match status" value="1"/>
</dbReference>